<dbReference type="OrthoDB" id="9780299at2"/>
<dbReference type="Pfam" id="PF04542">
    <property type="entry name" value="Sigma70_r2"/>
    <property type="match status" value="1"/>
</dbReference>
<gene>
    <name evidence="8" type="ORF">EQW73_12450</name>
    <name evidence="9" type="ORF">EQW78_06420</name>
</gene>
<keyword evidence="2" id="KW-0805">Transcription regulation</keyword>
<evidence type="ECO:0000259" key="7">
    <source>
        <dbReference type="Pfam" id="PF20239"/>
    </source>
</evidence>
<dbReference type="Pfam" id="PF20239">
    <property type="entry name" value="DUF6596"/>
    <property type="match status" value="1"/>
</dbReference>
<accession>A0A4Q1KY02</accession>
<dbReference type="GO" id="GO:0006352">
    <property type="term" value="P:DNA-templated transcription initiation"/>
    <property type="evidence" value="ECO:0007669"/>
    <property type="project" value="InterPro"/>
</dbReference>
<dbReference type="EMBL" id="SDJR01000007">
    <property type="protein sequence ID" value="RXR25087.1"/>
    <property type="molecule type" value="Genomic_DNA"/>
</dbReference>
<evidence type="ECO:0000256" key="2">
    <source>
        <dbReference type="ARBA" id="ARBA00023015"/>
    </source>
</evidence>
<evidence type="ECO:0000313" key="8">
    <source>
        <dbReference type="EMBL" id="RXR25087.1"/>
    </source>
</evidence>
<keyword evidence="4" id="KW-0804">Transcription</keyword>
<sequence length="427" mass="46595">MTSAPGSAPPPGPSVEDLLRTEAPQVLGALVRRFSRFDVAEDAVQEALLVASTRWPVEGVPVEPRSWLVRVAYRRMIDLLRSEQSRHRRERTVGAAVLAEHASGREVVDDDDSLTLLLLCAHPSLSPTSQVALTLRAVGGLTTAEIAHAYGVSEATMGTRISRAKQQLRQEGTRFVPTTSADRDARLASVLRVLYLVFNEGYTATSGTRLGRVDLAREAVRLARLARAHSPRDPEVAGLLALMLLTEARRDARTDDQDHLVPLEHQDRSRWDHEMIEEGRAIIDAVWPLRTVGPYQVQAAIAAVHATATSDADTDWPQIAALYLWLERLAPTGPVRLARVVAVARAFGPRRGLDLLDALDREHALAGDPLAGPREPAVRAHLLDDLGRHGEAAVAFRSAAARTQNAVEQDYLLDRARTSAARDPGTP</sequence>
<dbReference type="PANTHER" id="PTHR47756">
    <property type="entry name" value="BLL6612 PROTEIN-RELATED"/>
    <property type="match status" value="1"/>
</dbReference>
<evidence type="ECO:0000259" key="6">
    <source>
        <dbReference type="Pfam" id="PF08281"/>
    </source>
</evidence>
<dbReference type="RefSeq" id="WP_030151844.1">
    <property type="nucleotide sequence ID" value="NZ_JOFV01000009.1"/>
</dbReference>
<dbReference type="GO" id="GO:0003677">
    <property type="term" value="F:DNA binding"/>
    <property type="evidence" value="ECO:0007669"/>
    <property type="project" value="InterPro"/>
</dbReference>
<name>A0A4Q1KY02_9CELL</name>
<comment type="similarity">
    <text evidence="1">Belongs to the sigma-70 factor family. ECF subfamily.</text>
</comment>
<dbReference type="InterPro" id="IPR013325">
    <property type="entry name" value="RNA_pol_sigma_r2"/>
</dbReference>
<dbReference type="EMBL" id="SDJQ01000008">
    <property type="protein sequence ID" value="RXR35233.1"/>
    <property type="molecule type" value="Genomic_DNA"/>
</dbReference>
<evidence type="ECO:0000313" key="11">
    <source>
        <dbReference type="Proteomes" id="UP000290517"/>
    </source>
</evidence>
<dbReference type="SUPFAM" id="SSF88946">
    <property type="entry name" value="Sigma2 domain of RNA polymerase sigma factors"/>
    <property type="match status" value="1"/>
</dbReference>
<feature type="domain" description="RNA polymerase sigma-70 region 2" evidence="5">
    <location>
        <begin position="19"/>
        <end position="85"/>
    </location>
</feature>
<keyword evidence="11" id="KW-1185">Reference proteome</keyword>
<organism evidence="9 10">
    <name type="scientific">Oerskovia turbata</name>
    <dbReference type="NCBI Taxonomy" id="1713"/>
    <lineage>
        <taxon>Bacteria</taxon>
        <taxon>Bacillati</taxon>
        <taxon>Actinomycetota</taxon>
        <taxon>Actinomycetes</taxon>
        <taxon>Micrococcales</taxon>
        <taxon>Cellulomonadaceae</taxon>
        <taxon>Oerskovia</taxon>
    </lineage>
</organism>
<dbReference type="AlphaFoldDB" id="A0A4Q1KY02"/>
<feature type="domain" description="RNA polymerase sigma factor 70 region 4 type 2" evidence="6">
    <location>
        <begin position="117"/>
        <end position="168"/>
    </location>
</feature>
<dbReference type="Pfam" id="PF08281">
    <property type="entry name" value="Sigma70_r4_2"/>
    <property type="match status" value="1"/>
</dbReference>
<dbReference type="InterPro" id="IPR013324">
    <property type="entry name" value="RNA_pol_sigma_r3/r4-like"/>
</dbReference>
<evidence type="ECO:0000313" key="10">
    <source>
        <dbReference type="Proteomes" id="UP000289805"/>
    </source>
</evidence>
<reference evidence="10 11" key="1">
    <citation type="submission" date="2019-01" db="EMBL/GenBank/DDBJ databases">
        <title>Oerskovia turbata Genome sequencing and assembly.</title>
        <authorList>
            <person name="Dou T."/>
        </authorList>
    </citation>
    <scope>NUCLEOTIDE SEQUENCE [LARGE SCALE GENOMIC DNA]</scope>
    <source>
        <strain evidence="9 10">JCM12123</strain>
        <strain evidence="8 11">JCM3160</strain>
    </source>
</reference>
<dbReference type="SUPFAM" id="SSF88659">
    <property type="entry name" value="Sigma3 and sigma4 domains of RNA polymerase sigma factors"/>
    <property type="match status" value="1"/>
</dbReference>
<evidence type="ECO:0000256" key="1">
    <source>
        <dbReference type="ARBA" id="ARBA00010641"/>
    </source>
</evidence>
<dbReference type="Gene3D" id="1.10.1740.10">
    <property type="match status" value="1"/>
</dbReference>
<proteinExistence type="inferred from homology"/>
<evidence type="ECO:0000256" key="4">
    <source>
        <dbReference type="ARBA" id="ARBA00023163"/>
    </source>
</evidence>
<dbReference type="InterPro" id="IPR013249">
    <property type="entry name" value="RNA_pol_sigma70_r4_t2"/>
</dbReference>
<dbReference type="Proteomes" id="UP000290517">
    <property type="component" value="Unassembled WGS sequence"/>
</dbReference>
<feature type="domain" description="DUF6596" evidence="7">
    <location>
        <begin position="186"/>
        <end position="284"/>
    </location>
</feature>
<dbReference type="GO" id="GO:0016987">
    <property type="term" value="F:sigma factor activity"/>
    <property type="evidence" value="ECO:0007669"/>
    <property type="project" value="UniProtKB-KW"/>
</dbReference>
<comment type="caution">
    <text evidence="9">The sequence shown here is derived from an EMBL/GenBank/DDBJ whole genome shotgun (WGS) entry which is preliminary data.</text>
</comment>
<dbReference type="CDD" id="cd06171">
    <property type="entry name" value="Sigma70_r4"/>
    <property type="match status" value="1"/>
</dbReference>
<dbReference type="InterPro" id="IPR046531">
    <property type="entry name" value="DUF6596"/>
</dbReference>
<dbReference type="InterPro" id="IPR036388">
    <property type="entry name" value="WH-like_DNA-bd_sf"/>
</dbReference>
<dbReference type="PANTHER" id="PTHR47756:SF2">
    <property type="entry name" value="BLL6612 PROTEIN"/>
    <property type="match status" value="1"/>
</dbReference>
<dbReference type="InterPro" id="IPR014284">
    <property type="entry name" value="RNA_pol_sigma-70_dom"/>
</dbReference>
<dbReference type="Proteomes" id="UP000289805">
    <property type="component" value="Unassembled WGS sequence"/>
</dbReference>
<dbReference type="InterPro" id="IPR007627">
    <property type="entry name" value="RNA_pol_sigma70_r2"/>
</dbReference>
<evidence type="ECO:0000313" key="9">
    <source>
        <dbReference type="EMBL" id="RXR35233.1"/>
    </source>
</evidence>
<protein>
    <submittedName>
        <fullName evidence="9">Sigma-70 family RNA polymerase sigma factor</fullName>
    </submittedName>
</protein>
<evidence type="ECO:0000259" key="5">
    <source>
        <dbReference type="Pfam" id="PF04542"/>
    </source>
</evidence>
<dbReference type="Gene3D" id="1.10.10.10">
    <property type="entry name" value="Winged helix-like DNA-binding domain superfamily/Winged helix DNA-binding domain"/>
    <property type="match status" value="1"/>
</dbReference>
<dbReference type="STRING" id="1713.GCA_000718325_02337"/>
<dbReference type="NCBIfam" id="TIGR02937">
    <property type="entry name" value="sigma70-ECF"/>
    <property type="match status" value="1"/>
</dbReference>
<evidence type="ECO:0000256" key="3">
    <source>
        <dbReference type="ARBA" id="ARBA00023082"/>
    </source>
</evidence>
<keyword evidence="3" id="KW-0731">Sigma factor</keyword>